<dbReference type="RefSeq" id="WP_253776583.1">
    <property type="nucleotide sequence ID" value="NZ_JAMTCK010000014.1"/>
</dbReference>
<dbReference type="SMART" id="SM00028">
    <property type="entry name" value="TPR"/>
    <property type="match status" value="2"/>
</dbReference>
<dbReference type="Gene3D" id="1.25.40.10">
    <property type="entry name" value="Tetratricopeptide repeat domain"/>
    <property type="match status" value="2"/>
</dbReference>
<comment type="caution">
    <text evidence="1">The sequence shown here is derived from an EMBL/GenBank/DDBJ whole genome shotgun (WGS) entry which is preliminary data.</text>
</comment>
<dbReference type="InterPro" id="IPR011990">
    <property type="entry name" value="TPR-like_helical_dom_sf"/>
</dbReference>
<proteinExistence type="predicted"/>
<dbReference type="Proteomes" id="UP001206128">
    <property type="component" value="Unassembled WGS sequence"/>
</dbReference>
<name>A0AAE3GJK2_9PSEU</name>
<dbReference type="EMBL" id="JAMTCK010000014">
    <property type="protein sequence ID" value="MCP2168597.1"/>
    <property type="molecule type" value="Genomic_DNA"/>
</dbReference>
<protein>
    <submittedName>
        <fullName evidence="1">Tetratricopeptide repeat-containing protein</fullName>
    </submittedName>
</protein>
<dbReference type="SUPFAM" id="SSF48452">
    <property type="entry name" value="TPR-like"/>
    <property type="match status" value="1"/>
</dbReference>
<organism evidence="1 2">
    <name type="scientific">Goodfellowiella coeruleoviolacea</name>
    <dbReference type="NCBI Taxonomy" id="334858"/>
    <lineage>
        <taxon>Bacteria</taxon>
        <taxon>Bacillati</taxon>
        <taxon>Actinomycetota</taxon>
        <taxon>Actinomycetes</taxon>
        <taxon>Pseudonocardiales</taxon>
        <taxon>Pseudonocardiaceae</taxon>
        <taxon>Goodfellowiella</taxon>
    </lineage>
</organism>
<gene>
    <name evidence="1" type="ORF">LX83_005475</name>
</gene>
<dbReference type="AlphaFoldDB" id="A0AAE3GJK2"/>
<keyword evidence="2" id="KW-1185">Reference proteome</keyword>
<reference evidence="1" key="1">
    <citation type="submission" date="2022-06" db="EMBL/GenBank/DDBJ databases">
        <title>Genomic Encyclopedia of Archaeal and Bacterial Type Strains, Phase II (KMG-II): from individual species to whole genera.</title>
        <authorList>
            <person name="Goeker M."/>
        </authorList>
    </citation>
    <scope>NUCLEOTIDE SEQUENCE</scope>
    <source>
        <strain evidence="1">DSM 43935</strain>
    </source>
</reference>
<dbReference type="Pfam" id="PF13374">
    <property type="entry name" value="TPR_10"/>
    <property type="match status" value="2"/>
</dbReference>
<evidence type="ECO:0000313" key="1">
    <source>
        <dbReference type="EMBL" id="MCP2168597.1"/>
    </source>
</evidence>
<sequence>MAEQSGDRVENRVGTNFGPLVQAGTVLGGVNFYDTSRPPLAQRALLPEPSLPARFPPSALLRSEYKIVPFHGRGDELDDLVAWCGTDEPIGIRLCTGPGGQGKTRLALEMIALLVGRGWTAGRLRTGCDESTLGELCALPADTLLVVDYAESQPEQVGTLLEVAAARPAGAGRLRLLLLARSAAEWWPQLQAAVVDDGIAALMDEAEHALSPLFGDPADRSRLFTQALLAFADHGGWPRVELVPPDDLAQQRFASALALHMAALAALLDHQDAVEPTRAYRDPAARVLHHEQRYWKMTAQALALPHTQPRTLRTVITIASCCGATSRDEAVELMDRVPDLGGEHERVRGQYADWAHELHPGERWLNSVTPDLLCERLVADVLVEQPELAVAVGRAAVTTEQQFTLCTLLGRAAEQHASVRNALGTIVASGADRLWLVAAALTSYLARPDLMQAALIESVDGVTDRNILWYVAEQMPHTHRSCELKIAIAEQALRQFHDGVDRDVVAEAGLHLALADALTSANRFDEALEHYRGAIRLFQKIVPDQPERCADHYLRALCNYATQLDNNGRHDEALKVCDRVLAEAERYGSGDDGYLRASVWWCRSQARHNRKQPAKAAKAMERAVAECRAAVASDERAKAHLPLMIMNLANRYSDLGWHDEALKTMEESVSIYRERESAHPDPLNPSFGQVLFNYSACLYDCGRPQEGRAALVEAARRLARVTEHHTPRLPLLWSVLEVWGRRLAHSDFADETVRAEYEELATLHARTDWPVDGRRGRTAFAIMLDYWVKLGQWGDRAKAEKWRRKTFEIFPVQSRLLWRAAQVAALRSSVSTRDRAGE</sequence>
<evidence type="ECO:0000313" key="2">
    <source>
        <dbReference type="Proteomes" id="UP001206128"/>
    </source>
</evidence>
<accession>A0AAE3GJK2</accession>
<dbReference type="InterPro" id="IPR019734">
    <property type="entry name" value="TPR_rpt"/>
</dbReference>